<evidence type="ECO:0000313" key="6">
    <source>
        <dbReference type="Proteomes" id="UP001055712"/>
    </source>
</evidence>
<evidence type="ECO:0000259" key="4">
    <source>
        <dbReference type="Pfam" id="PF04755"/>
    </source>
</evidence>
<protein>
    <recommendedName>
        <fullName evidence="4">Plastid lipid-associated protein/fibrillin conserved domain-containing protein</fullName>
    </recommendedName>
</protein>
<dbReference type="EMBL" id="SIDB01000006">
    <property type="protein sequence ID" value="KAI3431862.1"/>
    <property type="molecule type" value="Genomic_DNA"/>
</dbReference>
<name>A0A9D4TQR5_CHLVU</name>
<evidence type="ECO:0000256" key="3">
    <source>
        <dbReference type="SAM" id="MobiDB-lite"/>
    </source>
</evidence>
<sequence>MPVLARWRPPAQNANSSRCKATNRVLATSTLGAAGGGSGKPSGGTPSFLQNPAIAERERLRQFFRAATTEEQLQLVDTRQPLDVGSSLQMLCHTADLAQRGVSPGDEAQQCKLVQALHAPLAISLPSLQPLHLATALWSYAVIGVRQGWMDELLQQVAEQELAASRLKAYSTKELTSLLFAYGRLLRHHSLPVQQYGAALAGELVRRWQELPYIKSSFSSADFADLAQASATLFGSSRGGNAGSSSGSDASSSISEASGSSIDASGSSSSRGPAQVASMQPQQPQQQQPQQRQPQPQQQPQQHPTDQLWSQYQEQQHSGVPPPVTALLEEVAGEVRRQLANKHSQRSAWTPADMVRLAAAYAALGHRTPRATQMLDVLSSFCVQRIRSRHLNCVSRPADLLGLLQAYADLGHATVATPELLAAVGDQVRRGAAQQQEQEDAPAAAAAADEAVAAATPAASSAGGAAALSLQQQQQQQQRQSQEGFSLADITALLDSHLRLGYRPPPLLVQCLVPQIRRRLPYTSAADAAALLALLAEVPLNPGPVVVSLLLGRVMDAAPGGGGSRQHDDLLAGARRAAHELGAEGSNSSPQSGLLEAKQRLLNQVAGTERGGEAQTLQRGLVEEAQVAVEAFTGGAELDYGLLEGKWRLRYTTARDVLPLVSPQRLPAPLQVGRIYQQFSCLEEGRVQNIIEATLPPPPLPLLAGADLAVTLVVEAGYEARTARSIALSFREAGFRDVVPSPALQNLLASPLLPRGWWNQQLLLALTQLSGSVPLATRPPGLTSGQRTPASGLNYMLTYLDEDMLIGRAQGNGGTFIFSREAEQGGEAGKAAAAQW</sequence>
<dbReference type="InterPro" id="IPR006843">
    <property type="entry name" value="PAP/fibrillin_dom"/>
</dbReference>
<dbReference type="AlphaFoldDB" id="A0A9D4TQR5"/>
<dbReference type="GO" id="GO:0009536">
    <property type="term" value="C:plastid"/>
    <property type="evidence" value="ECO:0007669"/>
    <property type="project" value="UniProtKB-SubCell"/>
</dbReference>
<evidence type="ECO:0000256" key="1">
    <source>
        <dbReference type="ARBA" id="ARBA00004474"/>
    </source>
</evidence>
<gene>
    <name evidence="5" type="ORF">D9Q98_010613</name>
</gene>
<comment type="caution">
    <text evidence="5">The sequence shown here is derived from an EMBL/GenBank/DDBJ whole genome shotgun (WGS) entry which is preliminary data.</text>
</comment>
<reference evidence="5" key="1">
    <citation type="journal article" date="2019" name="Plant J.">
        <title>Chlorella vulgaris genome assembly and annotation reveals the molecular basis for metabolic acclimation to high light conditions.</title>
        <authorList>
            <person name="Cecchin M."/>
            <person name="Marcolungo L."/>
            <person name="Rossato M."/>
            <person name="Girolomoni L."/>
            <person name="Cosentino E."/>
            <person name="Cuine S."/>
            <person name="Li-Beisson Y."/>
            <person name="Delledonne M."/>
            <person name="Ballottari M."/>
        </authorList>
    </citation>
    <scope>NUCLEOTIDE SEQUENCE</scope>
    <source>
        <strain evidence="5">211/11P</strain>
    </source>
</reference>
<dbReference type="OrthoDB" id="550273at2759"/>
<dbReference type="Proteomes" id="UP001055712">
    <property type="component" value="Unassembled WGS sequence"/>
</dbReference>
<feature type="compositionally biased region" description="Low complexity" evidence="3">
    <location>
        <begin position="280"/>
        <end position="302"/>
    </location>
</feature>
<reference evidence="5" key="2">
    <citation type="submission" date="2020-11" db="EMBL/GenBank/DDBJ databases">
        <authorList>
            <person name="Cecchin M."/>
            <person name="Marcolungo L."/>
            <person name="Rossato M."/>
            <person name="Girolomoni L."/>
            <person name="Cosentino E."/>
            <person name="Cuine S."/>
            <person name="Li-Beisson Y."/>
            <person name="Delledonne M."/>
            <person name="Ballottari M."/>
        </authorList>
    </citation>
    <scope>NUCLEOTIDE SEQUENCE</scope>
    <source>
        <strain evidence="5">211/11P</strain>
        <tissue evidence="5">Whole cell</tissue>
    </source>
</reference>
<feature type="region of interest" description="Disordered" evidence="3">
    <location>
        <begin position="237"/>
        <end position="321"/>
    </location>
</feature>
<keyword evidence="6" id="KW-1185">Reference proteome</keyword>
<organism evidence="5 6">
    <name type="scientific">Chlorella vulgaris</name>
    <name type="common">Green alga</name>
    <dbReference type="NCBI Taxonomy" id="3077"/>
    <lineage>
        <taxon>Eukaryota</taxon>
        <taxon>Viridiplantae</taxon>
        <taxon>Chlorophyta</taxon>
        <taxon>core chlorophytes</taxon>
        <taxon>Trebouxiophyceae</taxon>
        <taxon>Chlorellales</taxon>
        <taxon>Chlorellaceae</taxon>
        <taxon>Chlorella clade</taxon>
        <taxon>Chlorella</taxon>
    </lineage>
</organism>
<evidence type="ECO:0000313" key="5">
    <source>
        <dbReference type="EMBL" id="KAI3431862.1"/>
    </source>
</evidence>
<proteinExistence type="predicted"/>
<comment type="subcellular location">
    <subcellularLocation>
        <location evidence="1">Plastid</location>
    </subcellularLocation>
</comment>
<keyword evidence="2" id="KW-0934">Plastid</keyword>
<dbReference type="InterPro" id="IPR039633">
    <property type="entry name" value="PAP"/>
</dbReference>
<feature type="compositionally biased region" description="Polar residues" evidence="3">
    <location>
        <begin position="303"/>
        <end position="318"/>
    </location>
</feature>
<dbReference type="PANTHER" id="PTHR31906">
    <property type="entry name" value="PLASTID-LIPID-ASSOCIATED PROTEIN 4, CHLOROPLASTIC-RELATED"/>
    <property type="match status" value="1"/>
</dbReference>
<feature type="compositionally biased region" description="Low complexity" evidence="3">
    <location>
        <begin position="243"/>
        <end position="272"/>
    </location>
</feature>
<dbReference type="Pfam" id="PF04755">
    <property type="entry name" value="PAP_fibrillin"/>
    <property type="match status" value="1"/>
</dbReference>
<feature type="domain" description="Plastid lipid-associated protein/fibrillin conserved" evidence="4">
    <location>
        <begin position="596"/>
        <end position="818"/>
    </location>
</feature>
<accession>A0A9D4TQR5</accession>
<evidence type="ECO:0000256" key="2">
    <source>
        <dbReference type="ARBA" id="ARBA00022640"/>
    </source>
</evidence>
<feature type="compositionally biased region" description="Gly residues" evidence="3">
    <location>
        <begin position="33"/>
        <end position="42"/>
    </location>
</feature>
<feature type="region of interest" description="Disordered" evidence="3">
    <location>
        <begin position="30"/>
        <end position="49"/>
    </location>
</feature>